<evidence type="ECO:0000313" key="5">
    <source>
        <dbReference type="Proteomes" id="UP000027190"/>
    </source>
</evidence>
<dbReference type="PANTHER" id="PTHR48081:SF8">
    <property type="entry name" value="ALPHA_BETA HYDROLASE FOLD-3 DOMAIN-CONTAINING PROTEIN-RELATED"/>
    <property type="match status" value="1"/>
</dbReference>
<proteinExistence type="predicted"/>
<name>A0A062URA4_9PROT</name>
<dbReference type="InterPro" id="IPR013094">
    <property type="entry name" value="AB_hydrolase_3"/>
</dbReference>
<feature type="domain" description="Alpha/beta hydrolase fold-3" evidence="3">
    <location>
        <begin position="120"/>
        <end position="328"/>
    </location>
</feature>
<dbReference type="Pfam" id="PF07859">
    <property type="entry name" value="Abhydrolase_3"/>
    <property type="match status" value="1"/>
</dbReference>
<dbReference type="InterPro" id="IPR029058">
    <property type="entry name" value="AB_hydrolase_fold"/>
</dbReference>
<sequence>MVDFNRRQFAMLGGMTLLGTLAAGSLGACASAPTAVSRPDLSMVDPELREAATRILEMSSKGSGYSDKTLPAMRERGASFVKPFLPDVPVEERKIPGATGMPDVAVFVVNGGGDRGRPAILHTHGGGHILGSAKGEVPYLQAMARELDCVIVTVDYRLAPETKYTGSVEDNYAGLLWLYKNADALGVDRARIALLGESAGGTHAALLAIAARDRGEVPIVLQALIYPMLDDRTGSTRSVPPFIGAIGWDAKANRYGWTSFLGQEAGSATVPAAGVPARVTDLTGLPPSFISVGALDLFVSEDIQYANRLIEAAVPTELLVVPGAFHGFDRIGAEAAVSKRFDAAKMAAFRRAFEQPV</sequence>
<dbReference type="InterPro" id="IPR050300">
    <property type="entry name" value="GDXG_lipolytic_enzyme"/>
</dbReference>
<keyword evidence="5" id="KW-1185">Reference proteome</keyword>
<dbReference type="eggNOG" id="COG0657">
    <property type="taxonomic scope" value="Bacteria"/>
</dbReference>
<organism evidence="4 5">
    <name type="scientific">Hyphomonas chukchiensis</name>
    <dbReference type="NCBI Taxonomy" id="1280947"/>
    <lineage>
        <taxon>Bacteria</taxon>
        <taxon>Pseudomonadati</taxon>
        <taxon>Pseudomonadota</taxon>
        <taxon>Alphaproteobacteria</taxon>
        <taxon>Hyphomonadales</taxon>
        <taxon>Hyphomonadaceae</taxon>
        <taxon>Hyphomonas</taxon>
    </lineage>
</organism>
<dbReference type="PROSITE" id="PS51318">
    <property type="entry name" value="TAT"/>
    <property type="match status" value="1"/>
</dbReference>
<dbReference type="Gene3D" id="3.40.50.1820">
    <property type="entry name" value="alpha/beta hydrolase"/>
    <property type="match status" value="1"/>
</dbReference>
<dbReference type="SUPFAM" id="SSF53474">
    <property type="entry name" value="alpha/beta-Hydrolases"/>
    <property type="match status" value="1"/>
</dbReference>
<feature type="signal peptide" evidence="2">
    <location>
        <begin position="1"/>
        <end position="30"/>
    </location>
</feature>
<dbReference type="GO" id="GO:0016787">
    <property type="term" value="F:hydrolase activity"/>
    <property type="evidence" value="ECO:0007669"/>
    <property type="project" value="UniProtKB-KW"/>
</dbReference>
<dbReference type="STRING" id="1280947.HY30_13890"/>
<dbReference type="EMBL" id="AWFG01000013">
    <property type="protein sequence ID" value="KCZ59692.1"/>
    <property type="molecule type" value="Genomic_DNA"/>
</dbReference>
<evidence type="ECO:0000313" key="4">
    <source>
        <dbReference type="EMBL" id="KCZ59692.1"/>
    </source>
</evidence>
<dbReference type="PANTHER" id="PTHR48081">
    <property type="entry name" value="AB HYDROLASE SUPERFAMILY PROTEIN C4A8.06C"/>
    <property type="match status" value="1"/>
</dbReference>
<dbReference type="Proteomes" id="UP000027190">
    <property type="component" value="Unassembled WGS sequence"/>
</dbReference>
<dbReference type="PATRIC" id="fig|1280947.3.peg.1104"/>
<dbReference type="OrthoDB" id="9806180at2"/>
<dbReference type="PROSITE" id="PS51257">
    <property type="entry name" value="PROKAR_LIPOPROTEIN"/>
    <property type="match status" value="1"/>
</dbReference>
<dbReference type="RefSeq" id="WP_034737961.1">
    <property type="nucleotide sequence ID" value="NZ_AWFG01000013.1"/>
</dbReference>
<keyword evidence="1" id="KW-0378">Hydrolase</keyword>
<accession>A0A062URA4</accession>
<evidence type="ECO:0000256" key="2">
    <source>
        <dbReference type="SAM" id="SignalP"/>
    </source>
</evidence>
<evidence type="ECO:0000259" key="3">
    <source>
        <dbReference type="Pfam" id="PF07859"/>
    </source>
</evidence>
<feature type="chain" id="PRO_5001618514" description="Alpha/beta hydrolase fold-3 domain-containing protein" evidence="2">
    <location>
        <begin position="31"/>
        <end position="357"/>
    </location>
</feature>
<keyword evidence="2" id="KW-0732">Signal</keyword>
<evidence type="ECO:0000256" key="1">
    <source>
        <dbReference type="ARBA" id="ARBA00022801"/>
    </source>
</evidence>
<protein>
    <recommendedName>
        <fullName evidence="3">Alpha/beta hydrolase fold-3 domain-containing protein</fullName>
    </recommendedName>
</protein>
<dbReference type="InterPro" id="IPR006311">
    <property type="entry name" value="TAT_signal"/>
</dbReference>
<dbReference type="AlphaFoldDB" id="A0A062URA4"/>
<comment type="caution">
    <text evidence="4">The sequence shown here is derived from an EMBL/GenBank/DDBJ whole genome shotgun (WGS) entry which is preliminary data.</text>
</comment>
<gene>
    <name evidence="4" type="ORF">HY30_13890</name>
</gene>
<reference evidence="4 5" key="1">
    <citation type="journal article" date="2014" name="Antonie Van Leeuwenhoek">
        <title>Hyphomonas beringensis sp. nov. and Hyphomonas chukchiensis sp. nov., isolated from surface seawater of the Bering Sea and Chukchi Sea.</title>
        <authorList>
            <person name="Li C."/>
            <person name="Lai Q."/>
            <person name="Li G."/>
            <person name="Dong C."/>
            <person name="Wang J."/>
            <person name="Liao Y."/>
            <person name="Shao Z."/>
        </authorList>
    </citation>
    <scope>NUCLEOTIDE SEQUENCE [LARGE SCALE GENOMIC DNA]</scope>
    <source>
        <strain evidence="4 5">BH-BN04-4</strain>
    </source>
</reference>